<sequence>MKYMNRITLYVSLCMLALFCSCDEERDIRWTTVEIDVQYPSDLSGISVESETFEFRNITSGMVTSFTTRKGITLPEGLYDCSYEAAITYQTADSTIHTSLSGYARSLELMGAQGSVSIGSYQVENKDDFIIEEIFFTGTLQSSGKQYYGDGYVKIYNNTDHMLYADGVALMESKFVTTQKFDYTPDIMSTHMTVQAVYVIPGSGTDHPVAPGESFILCDTGIDHRIANPNSFDLSRADYEWYDESSVPAHLDIDSPTVPNLDKWYCYTKSFWVLHNRGFRGFAIARIPIEKEKFLTENLYTYSYVMVLPAGTFPMEQTAYKVPNEWIIDAVNTSVQSEYVWNVTAPSLDRGWTHCGTIDHDKTRYFKSVRRKMLYLTRDGRRVLKDTNDSSADFNTECVPSLIEQQHTAIDANGTKAETETYDGVEVKS</sequence>
<dbReference type="Proteomes" id="UP000006044">
    <property type="component" value="Unassembled WGS sequence"/>
</dbReference>
<accession>K0WTX9</accession>
<dbReference type="eggNOG" id="ENOG502Z9BC">
    <property type="taxonomic scope" value="Bacteria"/>
</dbReference>
<dbReference type="OrthoDB" id="1409865at2"/>
<comment type="caution">
    <text evidence="1">The sequence shown here is derived from an EMBL/GenBank/DDBJ whole genome shotgun (WGS) entry which is preliminary data.</text>
</comment>
<dbReference type="Pfam" id="PF16215">
    <property type="entry name" value="DUF4876"/>
    <property type="match status" value="1"/>
</dbReference>
<dbReference type="GeneID" id="77849426"/>
<dbReference type="EMBL" id="ADLE01000015">
    <property type="protein sequence ID" value="EJZ62868.1"/>
    <property type="molecule type" value="Genomic_DNA"/>
</dbReference>
<dbReference type="HOGENOM" id="CLU_046268_1_0_10"/>
<evidence type="ECO:0008006" key="3">
    <source>
        <dbReference type="Google" id="ProtNLM"/>
    </source>
</evidence>
<gene>
    <name evidence="1" type="ORF">HMPREF9448_02222</name>
</gene>
<dbReference type="RefSeq" id="WP_008862612.1">
    <property type="nucleotide sequence ID" value="NZ_CAXSYG010000003.1"/>
</dbReference>
<evidence type="ECO:0000313" key="2">
    <source>
        <dbReference type="Proteomes" id="UP000006044"/>
    </source>
</evidence>
<dbReference type="PROSITE" id="PS51257">
    <property type="entry name" value="PROKAR_LIPOPROTEIN"/>
    <property type="match status" value="1"/>
</dbReference>
<dbReference type="PATRIC" id="fig|742726.3.peg.2320"/>
<dbReference type="AlphaFoldDB" id="K0WTX9"/>
<proteinExistence type="predicted"/>
<keyword evidence="2" id="KW-1185">Reference proteome</keyword>
<organism evidence="1 2">
    <name type="scientific">Barnesiella intestinihominis YIT 11860</name>
    <dbReference type="NCBI Taxonomy" id="742726"/>
    <lineage>
        <taxon>Bacteria</taxon>
        <taxon>Pseudomonadati</taxon>
        <taxon>Bacteroidota</taxon>
        <taxon>Bacteroidia</taxon>
        <taxon>Bacteroidales</taxon>
        <taxon>Barnesiellaceae</taxon>
        <taxon>Barnesiella</taxon>
    </lineage>
</organism>
<dbReference type="STRING" id="742726.HMPREF9448_02222"/>
<protein>
    <recommendedName>
        <fullName evidence="3">DUF4876 domain-containing protein</fullName>
    </recommendedName>
</protein>
<dbReference type="InterPro" id="IPR032627">
    <property type="entry name" value="DUF4876"/>
</dbReference>
<evidence type="ECO:0000313" key="1">
    <source>
        <dbReference type="EMBL" id="EJZ62868.1"/>
    </source>
</evidence>
<reference evidence="1 2" key="1">
    <citation type="submission" date="2012-08" db="EMBL/GenBank/DDBJ databases">
        <title>The Genome Sequence of Barnesiella intestinihominis YIT 11860.</title>
        <authorList>
            <consortium name="The Broad Institute Genome Sequencing Platform"/>
            <person name="Earl A."/>
            <person name="Ward D."/>
            <person name="Feldgarden M."/>
            <person name="Gevers D."/>
            <person name="Morotomi M."/>
            <person name="Walker B."/>
            <person name="Young S.K."/>
            <person name="Zeng Q."/>
            <person name="Gargeya S."/>
            <person name="Fitzgerald M."/>
            <person name="Haas B."/>
            <person name="Abouelleil A."/>
            <person name="Alvarado L."/>
            <person name="Arachchi H.M."/>
            <person name="Berlin A.M."/>
            <person name="Chapman S.B."/>
            <person name="Goldberg J."/>
            <person name="Griggs A."/>
            <person name="Gujja S."/>
            <person name="Hansen M."/>
            <person name="Howarth C."/>
            <person name="Imamovic A."/>
            <person name="Larimer J."/>
            <person name="McCowen C."/>
            <person name="Montmayeur A."/>
            <person name="Murphy C."/>
            <person name="Neiman D."/>
            <person name="Pearson M."/>
            <person name="Priest M."/>
            <person name="Roberts A."/>
            <person name="Saif S."/>
            <person name="Shea T."/>
            <person name="Sisk P."/>
            <person name="Sykes S."/>
            <person name="Wortman J."/>
            <person name="Nusbaum C."/>
            <person name="Birren B."/>
        </authorList>
    </citation>
    <scope>NUCLEOTIDE SEQUENCE [LARGE SCALE GENOMIC DNA]</scope>
    <source>
        <strain evidence="1 2">YIT 11860</strain>
    </source>
</reference>
<name>K0WTX9_9BACT</name>